<dbReference type="RefSeq" id="WP_066252666.1">
    <property type="nucleotide sequence ID" value="NZ_VSKL01000007.1"/>
</dbReference>
<keyword evidence="1 2" id="KW-0732">Signal</keyword>
<organism evidence="4 5">
    <name type="scientific">Bizionia algoritergicola</name>
    <dbReference type="NCBI Taxonomy" id="291187"/>
    <lineage>
        <taxon>Bacteria</taxon>
        <taxon>Pseudomonadati</taxon>
        <taxon>Bacteroidota</taxon>
        <taxon>Flavobacteriia</taxon>
        <taxon>Flavobacteriales</taxon>
        <taxon>Flavobacteriaceae</taxon>
        <taxon>Bizionia</taxon>
    </lineage>
</organism>
<dbReference type="NCBIfam" id="TIGR04183">
    <property type="entry name" value="Por_Secre_tail"/>
    <property type="match status" value="1"/>
</dbReference>
<evidence type="ECO:0000259" key="3">
    <source>
        <dbReference type="PROSITE" id="PS50853"/>
    </source>
</evidence>
<dbReference type="InterPro" id="IPR003961">
    <property type="entry name" value="FN3_dom"/>
</dbReference>
<dbReference type="PROSITE" id="PS50853">
    <property type="entry name" value="FN3"/>
    <property type="match status" value="1"/>
</dbReference>
<dbReference type="CDD" id="cd00063">
    <property type="entry name" value="FN3"/>
    <property type="match status" value="1"/>
</dbReference>
<reference evidence="4 5" key="1">
    <citation type="submission" date="2019-08" db="EMBL/GenBank/DDBJ databases">
        <title>Genomes of Antarctic Bizionia species.</title>
        <authorList>
            <person name="Bowman J.P."/>
        </authorList>
    </citation>
    <scope>NUCLEOTIDE SEQUENCE [LARGE SCALE GENOMIC DNA]</scope>
    <source>
        <strain evidence="4 5">APA-1</strain>
    </source>
</reference>
<keyword evidence="5" id="KW-1185">Reference proteome</keyword>
<dbReference type="Pfam" id="PF20009">
    <property type="entry name" value="GEVED"/>
    <property type="match status" value="1"/>
</dbReference>
<feature type="signal peptide" evidence="2">
    <location>
        <begin position="1"/>
        <end position="19"/>
    </location>
</feature>
<dbReference type="Pfam" id="PF18962">
    <property type="entry name" value="Por_Secre_tail"/>
    <property type="match status" value="1"/>
</dbReference>
<dbReference type="AlphaFoldDB" id="A0A5D0QPN9"/>
<dbReference type="InterPro" id="IPR026444">
    <property type="entry name" value="Secre_tail"/>
</dbReference>
<feature type="domain" description="Fibronectin type-III" evidence="3">
    <location>
        <begin position="477"/>
        <end position="571"/>
    </location>
</feature>
<dbReference type="InterPro" id="IPR013783">
    <property type="entry name" value="Ig-like_fold"/>
</dbReference>
<dbReference type="Pfam" id="PF23759">
    <property type="entry name" value="GBD_T9SS_assoc"/>
    <property type="match status" value="1"/>
</dbReference>
<accession>A0A5D0QPN9</accession>
<comment type="caution">
    <text evidence="4">The sequence shown here is derived from an EMBL/GenBank/DDBJ whole genome shotgun (WGS) entry which is preliminary data.</text>
</comment>
<dbReference type="OrthoDB" id="869215at2"/>
<dbReference type="Proteomes" id="UP000324358">
    <property type="component" value="Unassembled WGS sequence"/>
</dbReference>
<gene>
    <name evidence="4" type="ORF">ES675_15050</name>
</gene>
<dbReference type="Gene3D" id="2.60.40.10">
    <property type="entry name" value="Immunoglobulins"/>
    <property type="match status" value="1"/>
</dbReference>
<dbReference type="SUPFAM" id="SSF49265">
    <property type="entry name" value="Fibronectin type III"/>
    <property type="match status" value="1"/>
</dbReference>
<evidence type="ECO:0000256" key="2">
    <source>
        <dbReference type="SAM" id="SignalP"/>
    </source>
</evidence>
<feature type="chain" id="PRO_5023129725" evidence="2">
    <location>
        <begin position="20"/>
        <end position="802"/>
    </location>
</feature>
<sequence>MKKFTLLFFTFILCSYSYAQCDFDGNSYASLILANSGNVEEVDSCNFFGEYSDISNLTIGDNYEFAAAGGFITIIDAGDGVSVLASGVSPLSWVATVGAVEAHWAADAACTSGSSCVVTTVQNLDGTPQPAPANDECVNAETISCGDTVSGQTLTATNSGNNTANDVWYVLAGTANGEEITASLCGSDYDTLIRVFDACAGTQVAFNDDASGVCSPQSQVTFTSDGATTYYIMVEGFGSNNGNFDLAITCVPPPACVPATFTLANGVNNCPTEEFFIDVVVTNLGTGLSVDISDDSGVLETAVGLGTYSVGPYAASTVVNFTVEDAAGDTCNATDTFTTIAACPPSNDECSNATALTVDPDYSCASVVSGTTIAATQSLAGCSGTANDDVWYSFVATSTDHRITITNTGGATDIVTQVFDSCGGASLVCQDTPNSPINLSGLTPTNTYFFRIYTYSSSASTRTSFDVCVGTAPTCYVPEDLVASFVAPNMADLTWSAPTNGTAPASYNWEVVPQGSPQGTGVVASGNVAGTAASATGLTPDTLYDFYVQSDCGGGDLSAFAGPVTFNAGYCIPSGTNVNTYIDTFTTTGPVSNINNTASGLSTDNYGDFYASQSVALAAEQTFDFNVEIVSGTVGCAIWIDWNNDFIFDEATETVFNTTGFGSGPFTGTVTVPSGTANGDYRLRVMIDWNDSNPSEDACGLNSGRGEVEDYKLIVDSTLSTDSFDSPNAFTYYPNPVSNVLNVKAQNNISNVAVYNMLGQEVLRTAPNTVASEVDMSNLQTGAYFVKVTIGNATKTIRVIKN</sequence>
<dbReference type="InterPro" id="IPR056600">
    <property type="entry name" value="GBD_T9SS_assoc"/>
</dbReference>
<proteinExistence type="predicted"/>
<dbReference type="InterPro" id="IPR036116">
    <property type="entry name" value="FN3_sf"/>
</dbReference>
<evidence type="ECO:0000313" key="5">
    <source>
        <dbReference type="Proteomes" id="UP000324358"/>
    </source>
</evidence>
<protein>
    <submittedName>
        <fullName evidence="4">T9SS type A sorting domain-containing protein</fullName>
    </submittedName>
</protein>
<dbReference type="InterPro" id="IPR045474">
    <property type="entry name" value="GEVED"/>
</dbReference>
<evidence type="ECO:0000313" key="4">
    <source>
        <dbReference type="EMBL" id="TYB70826.1"/>
    </source>
</evidence>
<name>A0A5D0QPN9_9FLAO</name>
<dbReference type="EMBL" id="VSKL01000007">
    <property type="protein sequence ID" value="TYB70826.1"/>
    <property type="molecule type" value="Genomic_DNA"/>
</dbReference>
<dbReference type="Gene3D" id="2.60.120.380">
    <property type="match status" value="2"/>
</dbReference>
<evidence type="ECO:0000256" key="1">
    <source>
        <dbReference type="ARBA" id="ARBA00022729"/>
    </source>
</evidence>